<evidence type="ECO:0000313" key="1">
    <source>
        <dbReference type="EMBL" id="CAI9956649.1"/>
    </source>
</evidence>
<sequence length="130" mass="15406">MLYDHSVNYKNYALNGIQSYIFNLLTLIDLKQLVKVNAFYNYIVDIKNFDQFNVREQQQPAKLQRRIAKYLKSFHSVITKLRNVCKQQSKQKDFKLIINKCLQNQSDVQSQFIEQAASLIQMLNTFECCQ</sequence>
<reference evidence="1" key="1">
    <citation type="submission" date="2023-06" db="EMBL/GenBank/DDBJ databases">
        <authorList>
            <person name="Kurt Z."/>
        </authorList>
    </citation>
    <scope>NUCLEOTIDE SEQUENCE</scope>
</reference>
<keyword evidence="3" id="KW-1185">Reference proteome</keyword>
<dbReference type="EMBL" id="CATOUU010000878">
    <property type="protein sequence ID" value="CAI9956649.1"/>
    <property type="molecule type" value="Genomic_DNA"/>
</dbReference>
<evidence type="ECO:0000313" key="2">
    <source>
        <dbReference type="EMBL" id="CAL6051489.1"/>
    </source>
</evidence>
<dbReference type="AlphaFoldDB" id="A0AA86UI34"/>
<dbReference type="Proteomes" id="UP001642409">
    <property type="component" value="Unassembled WGS sequence"/>
</dbReference>
<accession>A0AA86UI34</accession>
<organism evidence="1">
    <name type="scientific">Hexamita inflata</name>
    <dbReference type="NCBI Taxonomy" id="28002"/>
    <lineage>
        <taxon>Eukaryota</taxon>
        <taxon>Metamonada</taxon>
        <taxon>Diplomonadida</taxon>
        <taxon>Hexamitidae</taxon>
        <taxon>Hexamitinae</taxon>
        <taxon>Hexamita</taxon>
    </lineage>
</organism>
<gene>
    <name evidence="1" type="ORF">HINF_LOCUS44294</name>
    <name evidence="2" type="ORF">HINF_LOCUS44395</name>
</gene>
<evidence type="ECO:0000313" key="3">
    <source>
        <dbReference type="Proteomes" id="UP001642409"/>
    </source>
</evidence>
<protein>
    <submittedName>
        <fullName evidence="2">Hypothetical_protein</fullName>
    </submittedName>
</protein>
<proteinExistence type="predicted"/>
<name>A0AA86UI34_9EUKA</name>
<dbReference type="EMBL" id="CAXDID020000188">
    <property type="protein sequence ID" value="CAL6051489.1"/>
    <property type="molecule type" value="Genomic_DNA"/>
</dbReference>
<comment type="caution">
    <text evidence="1">The sequence shown here is derived from an EMBL/GenBank/DDBJ whole genome shotgun (WGS) entry which is preliminary data.</text>
</comment>
<reference evidence="2 3" key="2">
    <citation type="submission" date="2024-07" db="EMBL/GenBank/DDBJ databases">
        <authorList>
            <person name="Akdeniz Z."/>
        </authorList>
    </citation>
    <scope>NUCLEOTIDE SEQUENCE [LARGE SCALE GENOMIC DNA]</scope>
</reference>